<name>A0A1G9VTD4_9SPHI</name>
<evidence type="ECO:0000313" key="1">
    <source>
        <dbReference type="EMBL" id="SDM75478.1"/>
    </source>
</evidence>
<gene>
    <name evidence="1" type="ORF">SAMN05421813_12241</name>
</gene>
<organism evidence="1 2">
    <name type="scientific">Daejeonella rubra</name>
    <dbReference type="NCBI Taxonomy" id="990371"/>
    <lineage>
        <taxon>Bacteria</taxon>
        <taxon>Pseudomonadati</taxon>
        <taxon>Bacteroidota</taxon>
        <taxon>Sphingobacteriia</taxon>
        <taxon>Sphingobacteriales</taxon>
        <taxon>Sphingobacteriaceae</taxon>
        <taxon>Daejeonella</taxon>
    </lineage>
</organism>
<dbReference type="EMBL" id="FNHH01000022">
    <property type="protein sequence ID" value="SDM75478.1"/>
    <property type="molecule type" value="Genomic_DNA"/>
</dbReference>
<keyword evidence="2" id="KW-1185">Reference proteome</keyword>
<dbReference type="Proteomes" id="UP000199226">
    <property type="component" value="Unassembled WGS sequence"/>
</dbReference>
<protein>
    <submittedName>
        <fullName evidence="1">Uncharacterized protein</fullName>
    </submittedName>
</protein>
<reference evidence="2" key="1">
    <citation type="submission" date="2016-10" db="EMBL/GenBank/DDBJ databases">
        <authorList>
            <person name="Varghese N."/>
            <person name="Submissions S."/>
        </authorList>
    </citation>
    <scope>NUCLEOTIDE SEQUENCE [LARGE SCALE GENOMIC DNA]</scope>
    <source>
        <strain evidence="2">DSM 24536</strain>
    </source>
</reference>
<evidence type="ECO:0000313" key="2">
    <source>
        <dbReference type="Proteomes" id="UP000199226"/>
    </source>
</evidence>
<accession>A0A1G9VTD4</accession>
<dbReference type="AlphaFoldDB" id="A0A1G9VTD4"/>
<sequence>MGFELIKSHDLNNEAVKINYYSLGNFGIYEEISNKGKNVDKLRFISWNPWGVDFEVHSLKELCDAYQDSISYSPELPA</sequence>
<proteinExistence type="predicted"/>